<dbReference type="HAMAP" id="MF_00104">
    <property type="entry name" value="RNase_III"/>
    <property type="match status" value="1"/>
</dbReference>
<dbReference type="GO" id="GO:0019843">
    <property type="term" value="F:rRNA binding"/>
    <property type="evidence" value="ECO:0007669"/>
    <property type="project" value="UniProtKB-KW"/>
</dbReference>
<dbReference type="Gene3D" id="3.30.160.20">
    <property type="match status" value="1"/>
</dbReference>
<dbReference type="InterPro" id="IPR000999">
    <property type="entry name" value="RNase_III_dom"/>
</dbReference>
<comment type="subcellular location">
    <subcellularLocation>
        <location evidence="10">Cytoplasm</location>
    </subcellularLocation>
</comment>
<feature type="binding site" evidence="10">
    <location>
        <position position="110"/>
    </location>
    <ligand>
        <name>Mg(2+)</name>
        <dbReference type="ChEBI" id="CHEBI:18420"/>
    </ligand>
</feature>
<dbReference type="PANTHER" id="PTHR11207:SF0">
    <property type="entry name" value="RIBONUCLEASE 3"/>
    <property type="match status" value="1"/>
</dbReference>
<proteinExistence type="inferred from homology"/>
<dbReference type="SMART" id="SM00535">
    <property type="entry name" value="RIBOc"/>
    <property type="match status" value="1"/>
</dbReference>
<dbReference type="PROSITE" id="PS50142">
    <property type="entry name" value="RNASE_3_2"/>
    <property type="match status" value="1"/>
</dbReference>
<evidence type="ECO:0000313" key="14">
    <source>
        <dbReference type="Proteomes" id="UP000001700"/>
    </source>
</evidence>
<reference evidence="13" key="1">
    <citation type="submission" date="2008-05" db="EMBL/GenBank/DDBJ databases">
        <title>Genome sequence of Riesia pediculicola USDA.</title>
        <authorList>
            <person name="Kirkness E.F."/>
        </authorList>
    </citation>
    <scope>NUCLEOTIDE SEQUENCE [LARGE SCALE GENOMIC DNA]</scope>
    <source>
        <strain evidence="13">USDA</strain>
    </source>
</reference>
<dbReference type="Pfam" id="PF14622">
    <property type="entry name" value="Ribonucleas_3_3"/>
    <property type="match status" value="1"/>
</dbReference>
<dbReference type="PROSITE" id="PS00517">
    <property type="entry name" value="RNASE_3_1"/>
    <property type="match status" value="1"/>
</dbReference>
<evidence type="ECO:0000256" key="9">
    <source>
        <dbReference type="ARBA" id="ARBA00022884"/>
    </source>
</evidence>
<keyword evidence="9 10" id="KW-0694">RNA-binding</keyword>
<keyword evidence="4 10" id="KW-0507">mRNA processing</keyword>
<dbReference type="InterPro" id="IPR011907">
    <property type="entry name" value="RNase_III"/>
</dbReference>
<dbReference type="Pfam" id="PF00035">
    <property type="entry name" value="dsrm"/>
    <property type="match status" value="1"/>
</dbReference>
<feature type="active site" evidence="10">
    <location>
        <position position="110"/>
    </location>
</feature>
<evidence type="ECO:0000256" key="3">
    <source>
        <dbReference type="ARBA" id="ARBA00022552"/>
    </source>
</evidence>
<name>D4G8B7_RIEPU</name>
<keyword evidence="5 10" id="KW-0819">tRNA processing</keyword>
<dbReference type="SUPFAM" id="SSF54768">
    <property type="entry name" value="dsRNA-binding domain-like"/>
    <property type="match status" value="1"/>
</dbReference>
<accession>D4G8B7</accession>
<evidence type="ECO:0000256" key="7">
    <source>
        <dbReference type="ARBA" id="ARBA00022759"/>
    </source>
</evidence>
<evidence type="ECO:0000256" key="4">
    <source>
        <dbReference type="ARBA" id="ARBA00022664"/>
    </source>
</evidence>
<comment type="subunit">
    <text evidence="10">Homodimer.</text>
</comment>
<feature type="binding site" evidence="10">
    <location>
        <position position="107"/>
    </location>
    <ligand>
        <name>Mg(2+)</name>
        <dbReference type="ChEBI" id="CHEBI:18420"/>
    </ligand>
</feature>
<keyword evidence="8 10" id="KW-0378">Hydrolase</keyword>
<dbReference type="GO" id="GO:0010468">
    <property type="term" value="P:regulation of gene expression"/>
    <property type="evidence" value="ECO:0007669"/>
    <property type="project" value="TreeGrafter"/>
</dbReference>
<evidence type="ECO:0000256" key="1">
    <source>
        <dbReference type="ARBA" id="ARBA00000109"/>
    </source>
</evidence>
<dbReference type="PROSITE" id="PS50137">
    <property type="entry name" value="DS_RBD"/>
    <property type="match status" value="1"/>
</dbReference>
<dbReference type="GO" id="GO:0006397">
    <property type="term" value="P:mRNA processing"/>
    <property type="evidence" value="ECO:0007669"/>
    <property type="project" value="UniProtKB-UniRule"/>
</dbReference>
<keyword evidence="3 10" id="KW-0698">rRNA processing</keyword>
<keyword evidence="10" id="KW-0963">Cytoplasm</keyword>
<keyword evidence="7 10" id="KW-0255">Endonuclease</keyword>
<dbReference type="eggNOG" id="COG0571">
    <property type="taxonomic scope" value="Bacteria"/>
</dbReference>
<feature type="domain" description="RNase III" evidence="12">
    <location>
        <begin position="1"/>
        <end position="121"/>
    </location>
</feature>
<dbReference type="EC" id="3.1.26.3" evidence="10"/>
<keyword evidence="14" id="KW-1185">Reference proteome</keyword>
<gene>
    <name evidence="10 13" type="primary">rnc</name>
    <name evidence="13" type="ordered locus">RIEPE_0324</name>
</gene>
<dbReference type="SUPFAM" id="SSF69065">
    <property type="entry name" value="RNase III domain-like"/>
    <property type="match status" value="1"/>
</dbReference>
<feature type="active site" evidence="10">
    <location>
        <position position="38"/>
    </location>
</feature>
<dbReference type="AlphaFoldDB" id="D4G8B7"/>
<evidence type="ECO:0000256" key="10">
    <source>
        <dbReference type="HAMAP-Rule" id="MF_00104"/>
    </source>
</evidence>
<dbReference type="GO" id="GO:0003725">
    <property type="term" value="F:double-stranded RNA binding"/>
    <property type="evidence" value="ECO:0007669"/>
    <property type="project" value="TreeGrafter"/>
</dbReference>
<evidence type="ECO:0000256" key="2">
    <source>
        <dbReference type="ARBA" id="ARBA00010183"/>
    </source>
</evidence>
<dbReference type="GO" id="GO:0008033">
    <property type="term" value="P:tRNA processing"/>
    <property type="evidence" value="ECO:0007669"/>
    <property type="project" value="UniProtKB-KW"/>
</dbReference>
<comment type="catalytic activity">
    <reaction evidence="1 10">
        <text>Endonucleolytic cleavage to 5'-phosphomonoester.</text>
        <dbReference type="EC" id="3.1.26.3"/>
    </reaction>
</comment>
<dbReference type="InterPro" id="IPR036389">
    <property type="entry name" value="RNase_III_sf"/>
</dbReference>
<dbReference type="CDD" id="cd00593">
    <property type="entry name" value="RIBOc"/>
    <property type="match status" value="1"/>
</dbReference>
<feature type="domain" description="DRBM" evidence="11">
    <location>
        <begin position="150"/>
        <end position="224"/>
    </location>
</feature>
<dbReference type="GO" id="GO:0006364">
    <property type="term" value="P:rRNA processing"/>
    <property type="evidence" value="ECO:0007669"/>
    <property type="project" value="UniProtKB-UniRule"/>
</dbReference>
<evidence type="ECO:0000259" key="12">
    <source>
        <dbReference type="PROSITE" id="PS50142"/>
    </source>
</evidence>
<sequence length="227" mass="26236">MLQKNIGYRFNHLDFLYQSLTHRSTNLSHNERLEFLGDSILNLIISKFLYDEFLSKNEGEMSRTRSNLVKEGTLSDIANQLGIGSFINLGLGEIKNHGFLKRSILSNALEAIIGAIFLDSGSNIKTIENVIMNWYRNHADLINLSRDEKDPKTKLQEHLQKFHLPLPKYELLKSVGYDHEKQFTIVCKVFGFRKSDHFITIGTGKKYKEAEKLAAKHMFDKIVNYHF</sequence>
<dbReference type="GO" id="GO:0046872">
    <property type="term" value="F:metal ion binding"/>
    <property type="evidence" value="ECO:0007669"/>
    <property type="project" value="UniProtKB-KW"/>
</dbReference>
<dbReference type="InterPro" id="IPR014720">
    <property type="entry name" value="dsRBD_dom"/>
</dbReference>
<dbReference type="STRING" id="515618.RIEPE_0324"/>
<keyword evidence="10" id="KW-0460">Magnesium</keyword>
<keyword evidence="6 10" id="KW-0540">Nuclease</keyword>
<evidence type="ECO:0000259" key="11">
    <source>
        <dbReference type="PROSITE" id="PS50137"/>
    </source>
</evidence>
<dbReference type="SMART" id="SM00358">
    <property type="entry name" value="DSRM"/>
    <property type="match status" value="1"/>
</dbReference>
<dbReference type="HOGENOM" id="CLU_000907_1_1_6"/>
<dbReference type="KEGG" id="rip:RIEPE_0324"/>
<dbReference type="GO" id="GO:0005737">
    <property type="term" value="C:cytoplasm"/>
    <property type="evidence" value="ECO:0007669"/>
    <property type="project" value="UniProtKB-SubCell"/>
</dbReference>
<comment type="function">
    <text evidence="10">Digests double-stranded RNA. Involved in the processing of primary rRNA transcript to yield the immediate precursors to the large and small rRNAs (23S and 16S). Processes some mRNAs, and tRNAs when they are encoded in the rRNA operon. Processes pre-crRNA and tracrRNA of type II CRISPR loci if present in the organism.</text>
</comment>
<evidence type="ECO:0000256" key="6">
    <source>
        <dbReference type="ARBA" id="ARBA00022722"/>
    </source>
</evidence>
<organism evidence="13 14">
    <name type="scientific">Riesia pediculicola (strain USDA)</name>
    <dbReference type="NCBI Taxonomy" id="515618"/>
    <lineage>
        <taxon>Bacteria</taxon>
        <taxon>Pseudomonadati</taxon>
        <taxon>Pseudomonadota</taxon>
        <taxon>Gammaproteobacteria</taxon>
        <taxon>Enterobacterales</taxon>
        <taxon>Enterobacteriaceae</taxon>
        <taxon>Candidatus Riesia</taxon>
    </lineage>
</organism>
<dbReference type="CDD" id="cd10845">
    <property type="entry name" value="DSRM_RNAse_III_family"/>
    <property type="match status" value="1"/>
</dbReference>
<evidence type="ECO:0000256" key="5">
    <source>
        <dbReference type="ARBA" id="ARBA00022694"/>
    </source>
</evidence>
<dbReference type="PANTHER" id="PTHR11207">
    <property type="entry name" value="RIBONUCLEASE III"/>
    <property type="match status" value="1"/>
</dbReference>
<evidence type="ECO:0000256" key="8">
    <source>
        <dbReference type="ARBA" id="ARBA00022801"/>
    </source>
</evidence>
<dbReference type="NCBIfam" id="TIGR02191">
    <property type="entry name" value="RNaseIII"/>
    <property type="match status" value="1"/>
</dbReference>
<comment type="cofactor">
    <cofactor evidence="10">
        <name>Mg(2+)</name>
        <dbReference type="ChEBI" id="CHEBI:18420"/>
    </cofactor>
</comment>
<protein>
    <recommendedName>
        <fullName evidence="10">Ribonuclease 3</fullName>
        <ecNumber evidence="10">3.1.26.3</ecNumber>
    </recommendedName>
    <alternativeName>
        <fullName evidence="10">Ribonuclease III</fullName>
        <shortName evidence="10">RNase III</shortName>
    </alternativeName>
</protein>
<dbReference type="Proteomes" id="UP000001700">
    <property type="component" value="Chromosome"/>
</dbReference>
<comment type="similarity">
    <text evidence="2">Belongs to the ribonuclease III family.</text>
</comment>
<dbReference type="GO" id="GO:0004525">
    <property type="term" value="F:ribonuclease III activity"/>
    <property type="evidence" value="ECO:0007669"/>
    <property type="project" value="UniProtKB-UniRule"/>
</dbReference>
<feature type="binding site" evidence="10">
    <location>
        <position position="34"/>
    </location>
    <ligand>
        <name>Mg(2+)</name>
        <dbReference type="ChEBI" id="CHEBI:18420"/>
    </ligand>
</feature>
<keyword evidence="10" id="KW-0699">rRNA-binding</keyword>
<evidence type="ECO:0000313" key="13">
    <source>
        <dbReference type="EMBL" id="ADD79622.1"/>
    </source>
</evidence>
<dbReference type="FunFam" id="1.10.1520.10:FF:000001">
    <property type="entry name" value="Ribonuclease 3"/>
    <property type="match status" value="1"/>
</dbReference>
<dbReference type="EMBL" id="CP001085">
    <property type="protein sequence ID" value="ADD79622.1"/>
    <property type="molecule type" value="Genomic_DNA"/>
</dbReference>
<keyword evidence="10" id="KW-0479">Metal-binding</keyword>
<dbReference type="Gene3D" id="1.10.1520.10">
    <property type="entry name" value="Ribonuclease III domain"/>
    <property type="match status" value="1"/>
</dbReference>